<comment type="caution">
    <text evidence="4">The sequence shown here is derived from an EMBL/GenBank/DDBJ whole genome shotgun (WGS) entry which is preliminary data.</text>
</comment>
<keyword evidence="5" id="KW-1185">Reference proteome</keyword>
<dbReference type="InterPro" id="IPR013766">
    <property type="entry name" value="Thioredoxin_domain"/>
</dbReference>
<dbReference type="Gene3D" id="3.40.30.10">
    <property type="entry name" value="Glutaredoxin"/>
    <property type="match status" value="1"/>
</dbReference>
<sequence>MKTLITVVIAAVVLLAAALFIFNPANASNEHLEKHKHAFTAELYQQAKAENRLVLIDVYAPWCPTCRRQHGVLNDYFAANPNSDIQVLQVDFDSQKDWVTHFKAPRQSTLALYRGYEQLWFSVAQTKQKTIFAELQKHDTGAN</sequence>
<evidence type="ECO:0000256" key="1">
    <source>
        <dbReference type="ARBA" id="ARBA00023284"/>
    </source>
</evidence>
<dbReference type="PROSITE" id="PS51352">
    <property type="entry name" value="THIOREDOXIN_2"/>
    <property type="match status" value="1"/>
</dbReference>
<gene>
    <name evidence="4" type="ORF">WG68_14035</name>
</gene>
<dbReference type="EMBL" id="LAHO01000014">
    <property type="protein sequence ID" value="KKO44669.1"/>
    <property type="molecule type" value="Genomic_DNA"/>
</dbReference>
<keyword evidence="1" id="KW-0676">Redox-active center</keyword>
<name>A0A0M2V2Q9_9GAMM</name>
<dbReference type="AlphaFoldDB" id="A0A0M2V2Q9"/>
<dbReference type="RefSeq" id="WP_046558341.1">
    <property type="nucleotide sequence ID" value="NZ_LAHO01000014.1"/>
</dbReference>
<proteinExistence type="predicted"/>
<reference evidence="4 5" key="1">
    <citation type="submission" date="2015-03" db="EMBL/GenBank/DDBJ databases">
        <title>Draft genome sequences of two protease-producing strains of Arsukibacterium isolated from two cold and alkaline environments.</title>
        <authorList>
            <person name="Lylloff J.E."/>
            <person name="Skov L.B."/>
            <person name="Jepsen M."/>
            <person name="Hallin P.F."/>
            <person name="Sorensen S.J."/>
            <person name="Stougaard P."/>
            <person name="Glaring M.A."/>
        </authorList>
    </citation>
    <scope>NUCLEOTIDE SEQUENCE [LARGE SCALE GENOMIC DNA]</scope>
    <source>
        <strain evidence="4 5">GCM72</strain>
    </source>
</reference>
<organism evidence="4 5">
    <name type="scientific">Arsukibacterium ikkense</name>
    <dbReference type="NCBI Taxonomy" id="336831"/>
    <lineage>
        <taxon>Bacteria</taxon>
        <taxon>Pseudomonadati</taxon>
        <taxon>Pseudomonadota</taxon>
        <taxon>Gammaproteobacteria</taxon>
        <taxon>Chromatiales</taxon>
        <taxon>Chromatiaceae</taxon>
        <taxon>Arsukibacterium</taxon>
    </lineage>
</organism>
<dbReference type="InterPro" id="IPR036249">
    <property type="entry name" value="Thioredoxin-like_sf"/>
</dbReference>
<accession>A0A0M2V2Q9</accession>
<evidence type="ECO:0000313" key="4">
    <source>
        <dbReference type="EMBL" id="KKO44669.1"/>
    </source>
</evidence>
<dbReference type="Proteomes" id="UP000034228">
    <property type="component" value="Unassembled WGS sequence"/>
</dbReference>
<feature type="signal peptide" evidence="2">
    <location>
        <begin position="1"/>
        <end position="27"/>
    </location>
</feature>
<protein>
    <submittedName>
        <fullName evidence="4">Thioredoxin</fullName>
    </submittedName>
</protein>
<keyword evidence="2" id="KW-0732">Signal</keyword>
<dbReference type="InterPro" id="IPR017937">
    <property type="entry name" value="Thioredoxin_CS"/>
</dbReference>
<dbReference type="SUPFAM" id="SSF52833">
    <property type="entry name" value="Thioredoxin-like"/>
    <property type="match status" value="1"/>
</dbReference>
<evidence type="ECO:0000256" key="2">
    <source>
        <dbReference type="SAM" id="SignalP"/>
    </source>
</evidence>
<dbReference type="PROSITE" id="PS00194">
    <property type="entry name" value="THIOREDOXIN_1"/>
    <property type="match status" value="1"/>
</dbReference>
<feature type="chain" id="PRO_5005644424" evidence="2">
    <location>
        <begin position="28"/>
        <end position="143"/>
    </location>
</feature>
<dbReference type="GO" id="GO:0015036">
    <property type="term" value="F:disulfide oxidoreductase activity"/>
    <property type="evidence" value="ECO:0007669"/>
    <property type="project" value="UniProtKB-ARBA"/>
</dbReference>
<evidence type="ECO:0000313" key="5">
    <source>
        <dbReference type="Proteomes" id="UP000034228"/>
    </source>
</evidence>
<dbReference type="STRING" id="336831.WG68_14035"/>
<dbReference type="CDD" id="cd02947">
    <property type="entry name" value="TRX_family"/>
    <property type="match status" value="1"/>
</dbReference>
<feature type="domain" description="Thioredoxin" evidence="3">
    <location>
        <begin position="11"/>
        <end position="143"/>
    </location>
</feature>
<dbReference type="Pfam" id="PF00085">
    <property type="entry name" value="Thioredoxin"/>
    <property type="match status" value="1"/>
</dbReference>
<evidence type="ECO:0000259" key="3">
    <source>
        <dbReference type="PROSITE" id="PS51352"/>
    </source>
</evidence>